<name>A0AA51X7K5_9GAMM</name>
<keyword evidence="6" id="KW-0227">DNA damage</keyword>
<accession>A0AA51X7K5</accession>
<dbReference type="GO" id="GO:0043590">
    <property type="term" value="C:bacterial nucleoid"/>
    <property type="evidence" value="ECO:0007669"/>
    <property type="project" value="TreeGrafter"/>
</dbReference>
<dbReference type="InterPro" id="IPR006293">
    <property type="entry name" value="DNA_helicase_ATP-dep_RecQ_bac"/>
</dbReference>
<evidence type="ECO:0000313" key="20">
    <source>
        <dbReference type="EMBL" id="WMS87205.1"/>
    </source>
</evidence>
<comment type="cofactor">
    <cofactor evidence="1">
        <name>Mg(2+)</name>
        <dbReference type="ChEBI" id="CHEBI:18420"/>
    </cofactor>
</comment>
<dbReference type="FunFam" id="3.40.50.300:FF:000156">
    <property type="entry name" value="ATP-dependent DNA helicase recQ"/>
    <property type="match status" value="1"/>
</dbReference>
<evidence type="ECO:0000256" key="16">
    <source>
        <dbReference type="NCBIfam" id="TIGR01389"/>
    </source>
</evidence>
<keyword evidence="4" id="KW-0479">Metal-binding</keyword>
<dbReference type="GO" id="GO:0046872">
    <property type="term" value="F:metal ion binding"/>
    <property type="evidence" value="ECO:0007669"/>
    <property type="project" value="UniProtKB-KW"/>
</dbReference>
<evidence type="ECO:0000256" key="5">
    <source>
        <dbReference type="ARBA" id="ARBA00022741"/>
    </source>
</evidence>
<dbReference type="Gene3D" id="3.40.50.300">
    <property type="entry name" value="P-loop containing nucleotide triphosphate hydrolases"/>
    <property type="match status" value="2"/>
</dbReference>
<dbReference type="PROSITE" id="PS51192">
    <property type="entry name" value="HELICASE_ATP_BIND_1"/>
    <property type="match status" value="1"/>
</dbReference>
<dbReference type="PANTHER" id="PTHR13710">
    <property type="entry name" value="DNA HELICASE RECQ FAMILY MEMBER"/>
    <property type="match status" value="1"/>
</dbReference>
<keyword evidence="11" id="KW-0238">DNA-binding</keyword>
<evidence type="ECO:0000259" key="18">
    <source>
        <dbReference type="PROSITE" id="PS51192"/>
    </source>
</evidence>
<dbReference type="Gene3D" id="1.10.10.10">
    <property type="entry name" value="Winged helix-like DNA-binding domain superfamily/Winged helix DNA-binding domain"/>
    <property type="match status" value="1"/>
</dbReference>
<dbReference type="GO" id="GO:0005737">
    <property type="term" value="C:cytoplasm"/>
    <property type="evidence" value="ECO:0007669"/>
    <property type="project" value="TreeGrafter"/>
</dbReference>
<evidence type="ECO:0000256" key="8">
    <source>
        <dbReference type="ARBA" id="ARBA00022806"/>
    </source>
</evidence>
<dbReference type="GO" id="GO:0003677">
    <property type="term" value="F:DNA binding"/>
    <property type="evidence" value="ECO:0007669"/>
    <property type="project" value="UniProtKB-KW"/>
</dbReference>
<dbReference type="FunFam" id="1.10.10.10:FF:000175">
    <property type="entry name" value="ATP-dependent DNA helicase RecQ"/>
    <property type="match status" value="1"/>
</dbReference>
<dbReference type="InterPro" id="IPR002121">
    <property type="entry name" value="HRDC_dom"/>
</dbReference>
<evidence type="ECO:0000313" key="21">
    <source>
        <dbReference type="Proteomes" id="UP001239782"/>
    </source>
</evidence>
<dbReference type="GO" id="GO:0043138">
    <property type="term" value="F:3'-5' DNA helicase activity"/>
    <property type="evidence" value="ECO:0007669"/>
    <property type="project" value="UniProtKB-EC"/>
</dbReference>
<dbReference type="InterPro" id="IPR044876">
    <property type="entry name" value="HRDC_dom_sf"/>
</dbReference>
<keyword evidence="21" id="KW-1185">Reference proteome</keyword>
<evidence type="ECO:0000256" key="7">
    <source>
        <dbReference type="ARBA" id="ARBA00022801"/>
    </source>
</evidence>
<evidence type="ECO:0000259" key="17">
    <source>
        <dbReference type="PROSITE" id="PS50967"/>
    </source>
</evidence>
<evidence type="ECO:0000256" key="15">
    <source>
        <dbReference type="ARBA" id="ARBA00034617"/>
    </source>
</evidence>
<evidence type="ECO:0000256" key="2">
    <source>
        <dbReference type="ARBA" id="ARBA00001947"/>
    </source>
</evidence>
<proteinExistence type="inferred from homology"/>
<dbReference type="NCBIfam" id="TIGR01389">
    <property type="entry name" value="recQ"/>
    <property type="match status" value="1"/>
</dbReference>
<dbReference type="NCBIfam" id="TIGR00614">
    <property type="entry name" value="recQ_fam"/>
    <property type="match status" value="1"/>
</dbReference>
<dbReference type="SMART" id="SM00487">
    <property type="entry name" value="DEXDc"/>
    <property type="match status" value="1"/>
</dbReference>
<dbReference type="CDD" id="cd18794">
    <property type="entry name" value="SF2_C_RecQ"/>
    <property type="match status" value="1"/>
</dbReference>
<keyword evidence="8 20" id="KW-0347">Helicase</keyword>
<keyword evidence="9" id="KW-0862">Zinc</keyword>
<dbReference type="CDD" id="cd17920">
    <property type="entry name" value="DEXHc_RecQ"/>
    <property type="match status" value="1"/>
</dbReference>
<dbReference type="GO" id="GO:0006281">
    <property type="term" value="P:DNA repair"/>
    <property type="evidence" value="ECO:0007669"/>
    <property type="project" value="UniProtKB-KW"/>
</dbReference>
<dbReference type="FunFam" id="3.40.50.300:FF:000296">
    <property type="entry name" value="ATP-dependent DNA helicase RecQ"/>
    <property type="match status" value="1"/>
</dbReference>
<feature type="domain" description="HRDC" evidence="17">
    <location>
        <begin position="526"/>
        <end position="606"/>
    </location>
</feature>
<dbReference type="GO" id="GO:0006310">
    <property type="term" value="P:DNA recombination"/>
    <property type="evidence" value="ECO:0007669"/>
    <property type="project" value="UniProtKB-UniRule"/>
</dbReference>
<evidence type="ECO:0000256" key="14">
    <source>
        <dbReference type="ARBA" id="ARBA00023235"/>
    </source>
</evidence>
<evidence type="ECO:0000256" key="10">
    <source>
        <dbReference type="ARBA" id="ARBA00022840"/>
    </source>
</evidence>
<dbReference type="InterPro" id="IPR001650">
    <property type="entry name" value="Helicase_C-like"/>
</dbReference>
<dbReference type="Gene3D" id="1.10.150.80">
    <property type="entry name" value="HRDC domain"/>
    <property type="match status" value="1"/>
</dbReference>
<evidence type="ECO:0000259" key="19">
    <source>
        <dbReference type="PROSITE" id="PS51194"/>
    </source>
</evidence>
<dbReference type="InterPro" id="IPR032284">
    <property type="entry name" value="RecQ_Zn-bd"/>
</dbReference>
<dbReference type="GO" id="GO:0030894">
    <property type="term" value="C:replisome"/>
    <property type="evidence" value="ECO:0007669"/>
    <property type="project" value="TreeGrafter"/>
</dbReference>
<evidence type="ECO:0000256" key="12">
    <source>
        <dbReference type="ARBA" id="ARBA00023172"/>
    </source>
</evidence>
<dbReference type="InterPro" id="IPR027417">
    <property type="entry name" value="P-loop_NTPase"/>
</dbReference>
<dbReference type="PANTHER" id="PTHR13710:SF105">
    <property type="entry name" value="ATP-DEPENDENT DNA HELICASE Q1"/>
    <property type="match status" value="1"/>
</dbReference>
<evidence type="ECO:0000256" key="13">
    <source>
        <dbReference type="ARBA" id="ARBA00023204"/>
    </source>
</evidence>
<dbReference type="KEGG" id="plei:Q9312_18530"/>
<protein>
    <recommendedName>
        <fullName evidence="16">DNA helicase RecQ</fullName>
        <ecNumber evidence="16">5.6.2.4</ecNumber>
    </recommendedName>
</protein>
<dbReference type="SUPFAM" id="SSF52540">
    <property type="entry name" value="P-loop containing nucleoside triphosphate hydrolases"/>
    <property type="match status" value="2"/>
</dbReference>
<evidence type="ECO:0000256" key="4">
    <source>
        <dbReference type="ARBA" id="ARBA00022723"/>
    </source>
</evidence>
<dbReference type="Pfam" id="PF09382">
    <property type="entry name" value="RQC"/>
    <property type="match status" value="1"/>
</dbReference>
<dbReference type="Pfam" id="PF00271">
    <property type="entry name" value="Helicase_C"/>
    <property type="match status" value="1"/>
</dbReference>
<dbReference type="GO" id="GO:0009378">
    <property type="term" value="F:four-way junction helicase activity"/>
    <property type="evidence" value="ECO:0007669"/>
    <property type="project" value="TreeGrafter"/>
</dbReference>
<dbReference type="PROSITE" id="PS51194">
    <property type="entry name" value="HELICASE_CTER"/>
    <property type="match status" value="1"/>
</dbReference>
<dbReference type="SMART" id="SM00490">
    <property type="entry name" value="HELICc"/>
    <property type="match status" value="1"/>
</dbReference>
<keyword evidence="13" id="KW-0234">DNA repair</keyword>
<dbReference type="EC" id="5.6.2.4" evidence="16"/>
<dbReference type="InterPro" id="IPR011545">
    <property type="entry name" value="DEAD/DEAH_box_helicase_dom"/>
</dbReference>
<dbReference type="InterPro" id="IPR010997">
    <property type="entry name" value="HRDC-like_sf"/>
</dbReference>
<evidence type="ECO:0000256" key="6">
    <source>
        <dbReference type="ARBA" id="ARBA00022763"/>
    </source>
</evidence>
<evidence type="ECO:0000256" key="1">
    <source>
        <dbReference type="ARBA" id="ARBA00001946"/>
    </source>
</evidence>
<keyword evidence="5" id="KW-0547">Nucleotide-binding</keyword>
<feature type="domain" description="Helicase ATP-binding" evidence="18">
    <location>
        <begin position="29"/>
        <end position="197"/>
    </location>
</feature>
<keyword evidence="10" id="KW-0067">ATP-binding</keyword>
<dbReference type="InterPro" id="IPR036388">
    <property type="entry name" value="WH-like_DNA-bd_sf"/>
</dbReference>
<evidence type="ECO:0000256" key="3">
    <source>
        <dbReference type="ARBA" id="ARBA00005446"/>
    </source>
</evidence>
<dbReference type="EMBL" id="CP133548">
    <property type="protein sequence ID" value="WMS87205.1"/>
    <property type="molecule type" value="Genomic_DNA"/>
</dbReference>
<dbReference type="Pfam" id="PF00270">
    <property type="entry name" value="DEAD"/>
    <property type="match status" value="1"/>
</dbReference>
<evidence type="ECO:0000256" key="11">
    <source>
        <dbReference type="ARBA" id="ARBA00023125"/>
    </source>
</evidence>
<gene>
    <name evidence="20" type="primary">recQ</name>
    <name evidence="20" type="ORF">Q9312_18530</name>
</gene>
<dbReference type="Pfam" id="PF16124">
    <property type="entry name" value="RecQ_Zn_bind"/>
    <property type="match status" value="1"/>
</dbReference>
<dbReference type="PROSITE" id="PS50967">
    <property type="entry name" value="HRDC"/>
    <property type="match status" value="1"/>
</dbReference>
<keyword evidence="7 20" id="KW-0378">Hydrolase</keyword>
<dbReference type="RefSeq" id="WP_309202345.1">
    <property type="nucleotide sequence ID" value="NZ_CP133548.1"/>
</dbReference>
<comment type="catalytic activity">
    <reaction evidence="15">
        <text>Couples ATP hydrolysis with the unwinding of duplex DNA by translocating in the 3'-5' direction.</text>
        <dbReference type="EC" id="5.6.2.4"/>
    </reaction>
</comment>
<organism evidence="20 21">
    <name type="scientific">Pleionea litopenaei</name>
    <dbReference type="NCBI Taxonomy" id="3070815"/>
    <lineage>
        <taxon>Bacteria</taxon>
        <taxon>Pseudomonadati</taxon>
        <taxon>Pseudomonadota</taxon>
        <taxon>Gammaproteobacteria</taxon>
        <taxon>Oceanospirillales</taxon>
        <taxon>Pleioneaceae</taxon>
        <taxon>Pleionea</taxon>
    </lineage>
</organism>
<keyword evidence="12" id="KW-0233">DNA recombination</keyword>
<dbReference type="AlphaFoldDB" id="A0AA51X7K5"/>
<dbReference type="Proteomes" id="UP001239782">
    <property type="component" value="Chromosome"/>
</dbReference>
<dbReference type="GO" id="GO:0009432">
    <property type="term" value="P:SOS response"/>
    <property type="evidence" value="ECO:0007669"/>
    <property type="project" value="UniProtKB-UniRule"/>
</dbReference>
<dbReference type="InterPro" id="IPR004589">
    <property type="entry name" value="DNA_helicase_ATP-dep_RecQ"/>
</dbReference>
<feature type="domain" description="Helicase C-terminal" evidence="19">
    <location>
        <begin position="219"/>
        <end position="369"/>
    </location>
</feature>
<sequence>MSANSPNALDVLKKTFGYEKFRDPQQEIVDAVVAGDDALVIMPTGGGKSLCYQIPALIRPGMAIVISPLIALMEDQVAALQENGVRAEFLNSSLTLEQQRTLARLIRQSKVDLLYVSPERFLSERFVEFLHSFQISLFAIDEAHCVSQWGHDFRPEYCQLNQVFERFPTVPKIALTATADEHTREEMIQRLGLHQARHFSCGFDRPNIQYRVNSDLSQAKQALLAFILEEHPNDSGIVYCLSRKKVESVANWLQEQGIEALPYHAGMSAQFRAHTQTRFMREENIVIVATIAFGMGIDKPDVRFVAHLNLPKSIEAYYQETGRAGRDGLAATAWMSYGLNDVITLKQMLEGSDAPEAVKRIERHKLDAVMSFAESVECRRKSLLRYFGDELAQDCGNCDNCLSPGATWNATEEAQKALSAVYRTGQRFGVAYIVDVLMGKKTERIEQAGHHQLSVFAIGKAQSVQQWRGVIRQLIARRLLAVDLEGYGGLRLTDACRGILTGAEALYLRKEQKSKTIKTRQNTVIAEKDHGLWEALRETRMALAREHQLAPYMIFNDQTLMAMMSRRPKSLKQMSFIPGVGETKLERYGEIFLAVIAKFERSDVDIKQQVLEQMRQGKDIASIMASQQLSENAVYAHIADAIGRSELSLSDVFEIDDDELKKFTSYFSVKKDPSIELLPSCKWLNQNTVMGKCAVFAPILCWGNGCVGVVDKLEWLQEHE</sequence>
<reference evidence="20 21" key="1">
    <citation type="submission" date="2023-08" db="EMBL/GenBank/DDBJ databases">
        <title>Pleionea litopenaei sp. nov., isolated from stomach of juvenile Litopenaeus vannamei.</title>
        <authorList>
            <person name="Rho A.M."/>
            <person name="Hwang C.Y."/>
        </authorList>
    </citation>
    <scope>NUCLEOTIDE SEQUENCE [LARGE SCALE GENOMIC DNA]</scope>
    <source>
        <strain evidence="20 21">HL-JVS1</strain>
    </source>
</reference>
<dbReference type="GO" id="GO:0005524">
    <property type="term" value="F:ATP binding"/>
    <property type="evidence" value="ECO:0007669"/>
    <property type="project" value="UniProtKB-KW"/>
</dbReference>
<dbReference type="GO" id="GO:0016787">
    <property type="term" value="F:hydrolase activity"/>
    <property type="evidence" value="ECO:0007669"/>
    <property type="project" value="UniProtKB-KW"/>
</dbReference>
<dbReference type="InterPro" id="IPR014001">
    <property type="entry name" value="Helicase_ATP-bd"/>
</dbReference>
<dbReference type="InterPro" id="IPR018982">
    <property type="entry name" value="RQC_domain"/>
</dbReference>
<dbReference type="SUPFAM" id="SSF47819">
    <property type="entry name" value="HRDC-like"/>
    <property type="match status" value="1"/>
</dbReference>
<dbReference type="SMART" id="SM00341">
    <property type="entry name" value="HRDC"/>
    <property type="match status" value="1"/>
</dbReference>
<comment type="cofactor">
    <cofactor evidence="2">
        <name>Zn(2+)</name>
        <dbReference type="ChEBI" id="CHEBI:29105"/>
    </cofactor>
</comment>
<dbReference type="GO" id="GO:0006260">
    <property type="term" value="P:DNA replication"/>
    <property type="evidence" value="ECO:0007669"/>
    <property type="project" value="InterPro"/>
</dbReference>
<evidence type="ECO:0000256" key="9">
    <source>
        <dbReference type="ARBA" id="ARBA00022833"/>
    </source>
</evidence>
<keyword evidence="14" id="KW-0413">Isomerase</keyword>
<dbReference type="Pfam" id="PF00570">
    <property type="entry name" value="HRDC"/>
    <property type="match status" value="1"/>
</dbReference>
<dbReference type="SMART" id="SM00956">
    <property type="entry name" value="RQC"/>
    <property type="match status" value="1"/>
</dbReference>
<comment type="similarity">
    <text evidence="3">Belongs to the helicase family. RecQ subfamily.</text>
</comment>